<gene>
    <name evidence="2" type="ORF">NQ318_023082</name>
</gene>
<dbReference type="Proteomes" id="UP001162162">
    <property type="component" value="Unassembled WGS sequence"/>
</dbReference>
<dbReference type="Pfam" id="PF04300">
    <property type="entry name" value="FBA"/>
    <property type="match status" value="1"/>
</dbReference>
<keyword evidence="3" id="KW-1185">Reference proteome</keyword>
<dbReference type="GO" id="GO:0005737">
    <property type="term" value="C:cytoplasm"/>
    <property type="evidence" value="ECO:0007669"/>
    <property type="project" value="TreeGrafter"/>
</dbReference>
<reference evidence="2" key="1">
    <citation type="journal article" date="2023" name="Insect Mol. Biol.">
        <title>Genome sequencing provides insights into the evolution of gene families encoding plant cell wall-degrading enzymes in longhorned beetles.</title>
        <authorList>
            <person name="Shin N.R."/>
            <person name="Okamura Y."/>
            <person name="Kirsch R."/>
            <person name="Pauchet Y."/>
        </authorList>
    </citation>
    <scope>NUCLEOTIDE SEQUENCE</scope>
    <source>
        <strain evidence="2">AMC_N1</strain>
    </source>
</reference>
<name>A0AAV8XK87_9CUCU</name>
<protein>
    <recommendedName>
        <fullName evidence="1">FBA domain-containing protein</fullName>
    </recommendedName>
</protein>
<comment type="caution">
    <text evidence="2">The sequence shown here is derived from an EMBL/GenBank/DDBJ whole genome shotgun (WGS) entry which is preliminary data.</text>
</comment>
<dbReference type="PANTHER" id="PTHR12125">
    <property type="entry name" value="F-BOX ONLY PROTEIN 6-LIKE PROTEIN"/>
    <property type="match status" value="1"/>
</dbReference>
<dbReference type="SUPFAM" id="SSF49785">
    <property type="entry name" value="Galactose-binding domain-like"/>
    <property type="match status" value="1"/>
</dbReference>
<accession>A0AAV8XK87</accession>
<organism evidence="2 3">
    <name type="scientific">Aromia moschata</name>
    <dbReference type="NCBI Taxonomy" id="1265417"/>
    <lineage>
        <taxon>Eukaryota</taxon>
        <taxon>Metazoa</taxon>
        <taxon>Ecdysozoa</taxon>
        <taxon>Arthropoda</taxon>
        <taxon>Hexapoda</taxon>
        <taxon>Insecta</taxon>
        <taxon>Pterygota</taxon>
        <taxon>Neoptera</taxon>
        <taxon>Endopterygota</taxon>
        <taxon>Coleoptera</taxon>
        <taxon>Polyphaga</taxon>
        <taxon>Cucujiformia</taxon>
        <taxon>Chrysomeloidea</taxon>
        <taxon>Cerambycidae</taxon>
        <taxon>Cerambycinae</taxon>
        <taxon>Callichromatini</taxon>
        <taxon>Aromia</taxon>
    </lineage>
</organism>
<dbReference type="InterPro" id="IPR007397">
    <property type="entry name" value="F-box-assoc_dom"/>
</dbReference>
<dbReference type="Gene3D" id="2.60.120.260">
    <property type="entry name" value="Galactose-binding domain-like"/>
    <property type="match status" value="1"/>
</dbReference>
<evidence type="ECO:0000259" key="1">
    <source>
        <dbReference type="PROSITE" id="PS51114"/>
    </source>
</evidence>
<proteinExistence type="predicted"/>
<dbReference type="SMART" id="SM01198">
    <property type="entry name" value="FBA"/>
    <property type="match status" value="1"/>
</dbReference>
<dbReference type="GO" id="GO:0061630">
    <property type="term" value="F:ubiquitin protein ligase activity"/>
    <property type="evidence" value="ECO:0007669"/>
    <property type="project" value="TreeGrafter"/>
</dbReference>
<feature type="domain" description="FBA" evidence="1">
    <location>
        <begin position="1"/>
        <end position="129"/>
    </location>
</feature>
<sequence length="129" mass="15139">MVEIGFELEDLPYGSEPLSLDVPDFNGCTSCFATSFYECKKIQEISLRKKRLLRYILNQFKPHIYVIEWAAGRYDCGCRYQLGIRGYEEDGIVDMDFDDGSIIPLFYITKEMVVQQWEGKKWEKKVVEN</sequence>
<dbReference type="AlphaFoldDB" id="A0AAV8XK87"/>
<dbReference type="InterPro" id="IPR039752">
    <property type="entry name" value="F-box_only"/>
</dbReference>
<dbReference type="GO" id="GO:0031146">
    <property type="term" value="P:SCF-dependent proteasomal ubiquitin-dependent protein catabolic process"/>
    <property type="evidence" value="ECO:0007669"/>
    <property type="project" value="TreeGrafter"/>
</dbReference>
<dbReference type="GO" id="GO:0019005">
    <property type="term" value="C:SCF ubiquitin ligase complex"/>
    <property type="evidence" value="ECO:0007669"/>
    <property type="project" value="TreeGrafter"/>
</dbReference>
<dbReference type="EMBL" id="JAPWTK010000486">
    <property type="protein sequence ID" value="KAJ8939456.1"/>
    <property type="molecule type" value="Genomic_DNA"/>
</dbReference>
<dbReference type="InterPro" id="IPR008979">
    <property type="entry name" value="Galactose-bd-like_sf"/>
</dbReference>
<dbReference type="GO" id="GO:0036503">
    <property type="term" value="P:ERAD pathway"/>
    <property type="evidence" value="ECO:0007669"/>
    <property type="project" value="TreeGrafter"/>
</dbReference>
<dbReference type="PROSITE" id="PS51114">
    <property type="entry name" value="FBA"/>
    <property type="match status" value="1"/>
</dbReference>
<evidence type="ECO:0000313" key="3">
    <source>
        <dbReference type="Proteomes" id="UP001162162"/>
    </source>
</evidence>
<dbReference type="PANTHER" id="PTHR12125:SF5">
    <property type="entry name" value="F-BOX DOMAIN-CONTAINING PROTEIN"/>
    <property type="match status" value="1"/>
</dbReference>
<dbReference type="GO" id="GO:0006516">
    <property type="term" value="P:glycoprotein catabolic process"/>
    <property type="evidence" value="ECO:0007669"/>
    <property type="project" value="TreeGrafter"/>
</dbReference>
<evidence type="ECO:0000313" key="2">
    <source>
        <dbReference type="EMBL" id="KAJ8939456.1"/>
    </source>
</evidence>